<gene>
    <name evidence="2" type="ORF">MUA00_05375</name>
</gene>
<dbReference type="EMBL" id="JALHAP010000072">
    <property type="protein sequence ID" value="MCT4701236.1"/>
    <property type="molecule type" value="Genomic_DNA"/>
</dbReference>
<sequence>MQVIIFEMNSFVSVVVPFTACGLSADEIGKKDVPASVPFWIVDDSTLPVDIPQDAWELDTEQMGTPAGYGGTYTPAEKSND</sequence>
<protein>
    <submittedName>
        <fullName evidence="2">Uncharacterized protein</fullName>
    </submittedName>
</protein>
<feature type="region of interest" description="Disordered" evidence="1">
    <location>
        <begin position="59"/>
        <end position="81"/>
    </location>
</feature>
<dbReference type="RefSeq" id="WP_271124997.1">
    <property type="nucleotide sequence ID" value="NZ_JALHAN010000069.1"/>
</dbReference>
<keyword evidence="3" id="KW-1185">Reference proteome</keyword>
<proteinExistence type="predicted"/>
<name>A0A9X2W608_9ENTR</name>
<organism evidence="2 3">
    <name type="scientific">Dryocola boscaweniae</name>
    <dbReference type="NCBI Taxonomy" id="2925397"/>
    <lineage>
        <taxon>Bacteria</taxon>
        <taxon>Pseudomonadati</taxon>
        <taxon>Pseudomonadota</taxon>
        <taxon>Gammaproteobacteria</taxon>
        <taxon>Enterobacterales</taxon>
        <taxon>Enterobacteriaceae</taxon>
        <taxon>Dryocola</taxon>
    </lineage>
</organism>
<evidence type="ECO:0000256" key="1">
    <source>
        <dbReference type="SAM" id="MobiDB-lite"/>
    </source>
</evidence>
<evidence type="ECO:0000313" key="2">
    <source>
        <dbReference type="EMBL" id="MCT4701236.1"/>
    </source>
</evidence>
<accession>A0A9X2W608</accession>
<dbReference type="Proteomes" id="UP001150641">
    <property type="component" value="Unassembled WGS sequence"/>
</dbReference>
<dbReference type="AlphaFoldDB" id="A0A9X2W608"/>
<feature type="compositionally biased region" description="Low complexity" evidence="1">
    <location>
        <begin position="72"/>
        <end position="81"/>
    </location>
</feature>
<reference evidence="2" key="1">
    <citation type="submission" date="2022-03" db="EMBL/GenBank/DDBJ databases">
        <title>Proposal of a novel genus Dryocolo and two novel species.</title>
        <authorList>
            <person name="Maddock D.W."/>
            <person name="Brady C.L."/>
            <person name="Denman S."/>
            <person name="Arnold D."/>
        </authorList>
    </citation>
    <scope>NUCLEOTIDE SEQUENCE</scope>
    <source>
        <strain evidence="2">H6W4</strain>
    </source>
</reference>
<evidence type="ECO:0000313" key="3">
    <source>
        <dbReference type="Proteomes" id="UP001150641"/>
    </source>
</evidence>
<comment type="caution">
    <text evidence="2">The sequence shown here is derived from an EMBL/GenBank/DDBJ whole genome shotgun (WGS) entry which is preliminary data.</text>
</comment>